<evidence type="ECO:0000256" key="2">
    <source>
        <dbReference type="PROSITE-ProRule" id="PRU00169"/>
    </source>
</evidence>
<dbReference type="RefSeq" id="WP_111535626.1">
    <property type="nucleotide sequence ID" value="NZ_QKZL01000001.1"/>
</dbReference>
<feature type="domain" description="Response regulatory" evidence="3">
    <location>
        <begin position="24"/>
        <end position="137"/>
    </location>
</feature>
<dbReference type="OrthoDB" id="7831674at2"/>
<evidence type="ECO:0000313" key="4">
    <source>
        <dbReference type="EMBL" id="PZX19609.1"/>
    </source>
</evidence>
<comment type="caution">
    <text evidence="4">The sequence shown here is derived from an EMBL/GenBank/DDBJ whole genome shotgun (WGS) entry which is preliminary data.</text>
</comment>
<sequence>MTDIFDDFLFPRRPTAERPLLGQTVLVVEDSRVAGETMRLMCLRGGARIRRADSLRSAARHLTNYRPTVVVIDLGLPDGSGLNLIRKLSASLPRVPVLLALSGDSSLESAAIEAGADDFLPKPFGSVSEFHNAILRRLPLEERPRGPREITNEIVAADEDALLDDLALLADLLERSTDRATLSYATNFAVGVGRSVHDEDLATAAASLALQINAGRSCESEIALLAAMIQDRVRSAALAV</sequence>
<dbReference type="PROSITE" id="PS50110">
    <property type="entry name" value="RESPONSE_REGULATORY"/>
    <property type="match status" value="1"/>
</dbReference>
<accession>A0A2W7QCQ2</accession>
<dbReference type="InterPro" id="IPR050595">
    <property type="entry name" value="Bact_response_regulator"/>
</dbReference>
<name>A0A2W7QCQ2_9RHOB</name>
<dbReference type="SUPFAM" id="SSF52172">
    <property type="entry name" value="CheY-like"/>
    <property type="match status" value="1"/>
</dbReference>
<feature type="modified residue" description="4-aspartylphosphate" evidence="2">
    <location>
        <position position="73"/>
    </location>
</feature>
<protein>
    <submittedName>
        <fullName evidence="4">Response regulator receiver domain-containing protein</fullName>
    </submittedName>
</protein>
<dbReference type="GO" id="GO:0000160">
    <property type="term" value="P:phosphorelay signal transduction system"/>
    <property type="evidence" value="ECO:0007669"/>
    <property type="project" value="InterPro"/>
</dbReference>
<dbReference type="PANTHER" id="PTHR44591">
    <property type="entry name" value="STRESS RESPONSE REGULATOR PROTEIN 1"/>
    <property type="match status" value="1"/>
</dbReference>
<keyword evidence="1 2" id="KW-0597">Phosphoprotein</keyword>
<dbReference type="Proteomes" id="UP000248916">
    <property type="component" value="Unassembled WGS sequence"/>
</dbReference>
<reference evidence="4 5" key="1">
    <citation type="submission" date="2018-06" db="EMBL/GenBank/DDBJ databases">
        <title>Genomic Encyclopedia of Archaeal and Bacterial Type Strains, Phase II (KMG-II): from individual species to whole genera.</title>
        <authorList>
            <person name="Goeker M."/>
        </authorList>
    </citation>
    <scope>NUCLEOTIDE SEQUENCE [LARGE SCALE GENOMIC DNA]</scope>
    <source>
        <strain evidence="4 5">DSM 22009</strain>
    </source>
</reference>
<dbReference type="InterPro" id="IPR011006">
    <property type="entry name" value="CheY-like_superfamily"/>
</dbReference>
<gene>
    <name evidence="4" type="ORF">LX81_00065</name>
</gene>
<dbReference type="Pfam" id="PF00072">
    <property type="entry name" value="Response_reg"/>
    <property type="match status" value="1"/>
</dbReference>
<dbReference type="SMART" id="SM00448">
    <property type="entry name" value="REC"/>
    <property type="match status" value="1"/>
</dbReference>
<organism evidence="4 5">
    <name type="scientific">Palleronia aestuarii</name>
    <dbReference type="NCBI Taxonomy" id="568105"/>
    <lineage>
        <taxon>Bacteria</taxon>
        <taxon>Pseudomonadati</taxon>
        <taxon>Pseudomonadota</taxon>
        <taxon>Alphaproteobacteria</taxon>
        <taxon>Rhodobacterales</taxon>
        <taxon>Roseobacteraceae</taxon>
        <taxon>Palleronia</taxon>
    </lineage>
</organism>
<evidence type="ECO:0000259" key="3">
    <source>
        <dbReference type="PROSITE" id="PS50110"/>
    </source>
</evidence>
<dbReference type="CDD" id="cd00156">
    <property type="entry name" value="REC"/>
    <property type="match status" value="1"/>
</dbReference>
<dbReference type="Gene3D" id="3.40.50.2300">
    <property type="match status" value="1"/>
</dbReference>
<dbReference type="InterPro" id="IPR001789">
    <property type="entry name" value="Sig_transdc_resp-reg_receiver"/>
</dbReference>
<dbReference type="AlphaFoldDB" id="A0A2W7QCQ2"/>
<keyword evidence="5" id="KW-1185">Reference proteome</keyword>
<dbReference type="PANTHER" id="PTHR44591:SF23">
    <property type="entry name" value="CHEY SUBFAMILY"/>
    <property type="match status" value="1"/>
</dbReference>
<dbReference type="EMBL" id="QKZL01000001">
    <property type="protein sequence ID" value="PZX19609.1"/>
    <property type="molecule type" value="Genomic_DNA"/>
</dbReference>
<evidence type="ECO:0000256" key="1">
    <source>
        <dbReference type="ARBA" id="ARBA00022553"/>
    </source>
</evidence>
<proteinExistence type="predicted"/>
<evidence type="ECO:0000313" key="5">
    <source>
        <dbReference type="Proteomes" id="UP000248916"/>
    </source>
</evidence>